<gene>
    <name evidence="2" type="ORF">GCM10009744_02470</name>
</gene>
<feature type="compositionally biased region" description="Polar residues" evidence="1">
    <location>
        <begin position="59"/>
        <end position="68"/>
    </location>
</feature>
<sequence>MPSAAVTSPTSLTVACIAQCIARADSRLDPGKAARRFEETGNRAEHQPPFRPEAPNPAVSASRTTIRSVGSAFAR</sequence>
<keyword evidence="3" id="KW-1185">Reference proteome</keyword>
<evidence type="ECO:0000256" key="1">
    <source>
        <dbReference type="SAM" id="MobiDB-lite"/>
    </source>
</evidence>
<dbReference type="EMBL" id="BAAANE010000001">
    <property type="protein sequence ID" value="GAA1619319.1"/>
    <property type="molecule type" value="Genomic_DNA"/>
</dbReference>
<evidence type="ECO:0000313" key="2">
    <source>
        <dbReference type="EMBL" id="GAA1619319.1"/>
    </source>
</evidence>
<accession>A0ABN2EVG9</accession>
<organism evidence="2 3">
    <name type="scientific">Kribbella alba</name>
    <dbReference type="NCBI Taxonomy" id="190197"/>
    <lineage>
        <taxon>Bacteria</taxon>
        <taxon>Bacillati</taxon>
        <taxon>Actinomycetota</taxon>
        <taxon>Actinomycetes</taxon>
        <taxon>Propionibacteriales</taxon>
        <taxon>Kribbellaceae</taxon>
        <taxon>Kribbella</taxon>
    </lineage>
</organism>
<name>A0ABN2EVG9_9ACTN</name>
<comment type="caution">
    <text evidence="2">The sequence shown here is derived from an EMBL/GenBank/DDBJ whole genome shotgun (WGS) entry which is preliminary data.</text>
</comment>
<protein>
    <submittedName>
        <fullName evidence="2">Uncharacterized protein</fullName>
    </submittedName>
</protein>
<proteinExistence type="predicted"/>
<feature type="region of interest" description="Disordered" evidence="1">
    <location>
        <begin position="36"/>
        <end position="75"/>
    </location>
</feature>
<feature type="compositionally biased region" description="Basic and acidic residues" evidence="1">
    <location>
        <begin position="36"/>
        <end position="48"/>
    </location>
</feature>
<dbReference type="Proteomes" id="UP001501319">
    <property type="component" value="Unassembled WGS sequence"/>
</dbReference>
<evidence type="ECO:0000313" key="3">
    <source>
        <dbReference type="Proteomes" id="UP001501319"/>
    </source>
</evidence>
<reference evidence="2 3" key="1">
    <citation type="journal article" date="2019" name="Int. J. Syst. Evol. Microbiol.">
        <title>The Global Catalogue of Microorganisms (GCM) 10K type strain sequencing project: providing services to taxonomists for standard genome sequencing and annotation.</title>
        <authorList>
            <consortium name="The Broad Institute Genomics Platform"/>
            <consortium name="The Broad Institute Genome Sequencing Center for Infectious Disease"/>
            <person name="Wu L."/>
            <person name="Ma J."/>
        </authorList>
    </citation>
    <scope>NUCLEOTIDE SEQUENCE [LARGE SCALE GENOMIC DNA]</scope>
    <source>
        <strain evidence="2 3">JCM 14306</strain>
    </source>
</reference>